<organism evidence="7">
    <name type="scientific">uncultured organism</name>
    <dbReference type="NCBI Taxonomy" id="155900"/>
    <lineage>
        <taxon>unclassified sequences</taxon>
        <taxon>environmental samples</taxon>
    </lineage>
</organism>
<name>A0A5B8RIA5_9ZZZZ</name>
<dbReference type="InterPro" id="IPR015424">
    <property type="entry name" value="PyrdxlP-dep_Trfase"/>
</dbReference>
<comment type="similarity">
    <text evidence="2">Belongs to the class-I pyridoxal-phosphate-dependent aminotransferase family.</text>
</comment>
<proteinExistence type="inferred from homology"/>
<dbReference type="Gene3D" id="3.40.640.10">
    <property type="entry name" value="Type I PLP-dependent aspartate aminotransferase-like (Major domain)"/>
    <property type="match status" value="1"/>
</dbReference>
<feature type="domain" description="Aminotransferase class I/classII large" evidence="6">
    <location>
        <begin position="33"/>
        <end position="389"/>
    </location>
</feature>
<dbReference type="InterPro" id="IPR004839">
    <property type="entry name" value="Aminotransferase_I/II_large"/>
</dbReference>
<dbReference type="Gene3D" id="3.90.1150.10">
    <property type="entry name" value="Aspartate Aminotransferase, domain 1"/>
    <property type="match status" value="1"/>
</dbReference>
<dbReference type="InterPro" id="IPR050596">
    <property type="entry name" value="AspAT/PAT-like"/>
</dbReference>
<dbReference type="GO" id="GO:0006520">
    <property type="term" value="P:amino acid metabolic process"/>
    <property type="evidence" value="ECO:0007669"/>
    <property type="project" value="InterPro"/>
</dbReference>
<dbReference type="GO" id="GO:0030170">
    <property type="term" value="F:pyridoxal phosphate binding"/>
    <property type="evidence" value="ECO:0007669"/>
    <property type="project" value="InterPro"/>
</dbReference>
<dbReference type="InterPro" id="IPR015422">
    <property type="entry name" value="PyrdxlP-dep_Trfase_small"/>
</dbReference>
<evidence type="ECO:0000256" key="1">
    <source>
        <dbReference type="ARBA" id="ARBA00001933"/>
    </source>
</evidence>
<comment type="cofactor">
    <cofactor evidence="1">
        <name>pyridoxal 5'-phosphate</name>
        <dbReference type="ChEBI" id="CHEBI:597326"/>
    </cofactor>
</comment>
<keyword evidence="4 7" id="KW-0808">Transferase</keyword>
<dbReference type="FunFam" id="3.40.640.10:FF:000033">
    <property type="entry name" value="Aspartate aminotransferase"/>
    <property type="match status" value="1"/>
</dbReference>
<reference evidence="7" key="1">
    <citation type="submission" date="2019-06" db="EMBL/GenBank/DDBJ databases">
        <authorList>
            <person name="Murdoch R.W."/>
            <person name="Fathepure B."/>
        </authorList>
    </citation>
    <scope>NUCLEOTIDE SEQUENCE</scope>
</reference>
<evidence type="ECO:0000256" key="3">
    <source>
        <dbReference type="ARBA" id="ARBA00022576"/>
    </source>
</evidence>
<evidence type="ECO:0000256" key="4">
    <source>
        <dbReference type="ARBA" id="ARBA00022679"/>
    </source>
</evidence>
<gene>
    <name evidence="7" type="ORF">KBTEX_03065</name>
</gene>
<sequence length="397" mass="42827">MAFQLARRVQRVRPSPTMSVTARAAALRADGRDVIGLSAGEPDFDTPEPIREAAVAAIRAGETRYTPVPGTDALRDAVAAKLARENGLHYGRDEVMVSTGAKQCLYNLAAAVLDAGDEAIIQAPYWVSYPDIVRLVDGVPEIVETDERTHFRLTPDTLDAAVSDRTRLLILNSPANPTGIAYTRDELAALGEVLQGYPDVLVASDDIYEHIHWGGAPFANIVNACPALRERTVVINGVSKAYAMTGWRIGYAAGPAPVITAMARVQSQSTSCASSVSQAAALAALEHGGEAIAPMREAFRRRHDLLVSRLDALPGVRCRPAEGTFYCFPDCRRLIRELPQVGDDTALAEWLLEHAEVAVVPGSAFGLPGRLRFSFATSEERLSEAVDRIERCLAEAL</sequence>
<evidence type="ECO:0000259" key="6">
    <source>
        <dbReference type="Pfam" id="PF00155"/>
    </source>
</evidence>
<dbReference type="SUPFAM" id="SSF53383">
    <property type="entry name" value="PLP-dependent transferases"/>
    <property type="match status" value="1"/>
</dbReference>
<keyword evidence="3 7" id="KW-0032">Aminotransferase</keyword>
<dbReference type="CDD" id="cd00609">
    <property type="entry name" value="AAT_like"/>
    <property type="match status" value="1"/>
</dbReference>
<keyword evidence="5" id="KW-0663">Pyridoxal phosphate</keyword>
<dbReference type="PANTHER" id="PTHR46383">
    <property type="entry name" value="ASPARTATE AMINOTRANSFERASE"/>
    <property type="match status" value="1"/>
</dbReference>
<dbReference type="Pfam" id="PF00155">
    <property type="entry name" value="Aminotran_1_2"/>
    <property type="match status" value="1"/>
</dbReference>
<dbReference type="GO" id="GO:0004069">
    <property type="term" value="F:L-aspartate:2-oxoglutarate aminotransferase activity"/>
    <property type="evidence" value="ECO:0007669"/>
    <property type="project" value="UniProtKB-EC"/>
</dbReference>
<protein>
    <submittedName>
        <fullName evidence="7">Aspartate aminotransferase</fullName>
        <ecNumber evidence="7">2.6.1.1</ecNumber>
    </submittedName>
</protein>
<dbReference type="PROSITE" id="PS00105">
    <property type="entry name" value="AA_TRANSFER_CLASS_1"/>
    <property type="match status" value="1"/>
</dbReference>
<dbReference type="EC" id="2.6.1.1" evidence="7"/>
<dbReference type="PANTHER" id="PTHR46383:SF1">
    <property type="entry name" value="ASPARTATE AMINOTRANSFERASE"/>
    <property type="match status" value="1"/>
</dbReference>
<evidence type="ECO:0000256" key="5">
    <source>
        <dbReference type="ARBA" id="ARBA00022898"/>
    </source>
</evidence>
<dbReference type="AlphaFoldDB" id="A0A5B8RIA5"/>
<dbReference type="InterPro" id="IPR004838">
    <property type="entry name" value="NHTrfase_class1_PyrdxlP-BS"/>
</dbReference>
<dbReference type="EMBL" id="MN079165">
    <property type="protein sequence ID" value="QEA06725.1"/>
    <property type="molecule type" value="Genomic_DNA"/>
</dbReference>
<accession>A0A5B8RIA5</accession>
<evidence type="ECO:0000256" key="2">
    <source>
        <dbReference type="ARBA" id="ARBA00007441"/>
    </source>
</evidence>
<evidence type="ECO:0000313" key="7">
    <source>
        <dbReference type="EMBL" id="QEA06725.1"/>
    </source>
</evidence>
<dbReference type="InterPro" id="IPR015421">
    <property type="entry name" value="PyrdxlP-dep_Trfase_major"/>
</dbReference>